<dbReference type="InterPro" id="IPR012337">
    <property type="entry name" value="RNaseH-like_sf"/>
</dbReference>
<proteinExistence type="predicted"/>
<protein>
    <recommendedName>
        <fullName evidence="3">3'-5' exonuclease domain-containing protein</fullName>
    </recommendedName>
</protein>
<dbReference type="SUPFAM" id="SSF53098">
    <property type="entry name" value="Ribonuclease H-like"/>
    <property type="match status" value="1"/>
</dbReference>
<dbReference type="Proteomes" id="UP000078576">
    <property type="component" value="Unassembled WGS sequence"/>
</dbReference>
<evidence type="ECO:0000313" key="2">
    <source>
        <dbReference type="Proteomes" id="UP000078576"/>
    </source>
</evidence>
<sequence>MAASSNCVISSLAGLKTFLASITQGSTIYLDLAGQNLCRYGTIELATLFVYPQKITRIVDVAALGSAAFTAASDNGRSLKSILEDPSLPKGIWDDVRNLMTSGIFSKRPLDAKTIEYCVNDVNKLPDLQAAHMKKITHGWLEKARSEMEQRLILVRSPGYNPESKDNVFGPWRVKICF</sequence>
<keyword evidence="2" id="KW-1185">Reference proteome</keyword>
<gene>
    <name evidence="1" type="ORF">VP1G_09088</name>
</gene>
<reference evidence="2" key="1">
    <citation type="submission" date="2014-12" db="EMBL/GenBank/DDBJ databases">
        <title>Genome Sequence of Valsa Canker Pathogens Uncovers a Specific Adaption of Colonization on Woody Bark.</title>
        <authorList>
            <person name="Yin Z."/>
            <person name="Liu H."/>
            <person name="Gao X."/>
            <person name="Li Z."/>
            <person name="Song N."/>
            <person name="Ke X."/>
            <person name="Dai Q."/>
            <person name="Wu Y."/>
            <person name="Sun Y."/>
            <person name="Xu J.-R."/>
            <person name="Kang Z.K."/>
            <person name="Wang L."/>
            <person name="Huang L."/>
        </authorList>
    </citation>
    <scope>NUCLEOTIDE SEQUENCE [LARGE SCALE GENOMIC DNA]</scope>
    <source>
        <strain evidence="2">SXYL134</strain>
    </source>
</reference>
<dbReference type="STRING" id="694573.A0A194VDI4"/>
<dbReference type="EMBL" id="KN714793">
    <property type="protein sequence ID" value="KUI61953.1"/>
    <property type="molecule type" value="Genomic_DNA"/>
</dbReference>
<accession>A0A194VDI4</accession>
<dbReference type="AlphaFoldDB" id="A0A194VDI4"/>
<evidence type="ECO:0000313" key="1">
    <source>
        <dbReference type="EMBL" id="KUI61953.1"/>
    </source>
</evidence>
<dbReference type="PANTHER" id="PTHR43040">
    <property type="entry name" value="RIBONUCLEASE D"/>
    <property type="match status" value="1"/>
</dbReference>
<dbReference type="PANTHER" id="PTHR43040:SF1">
    <property type="entry name" value="RIBONUCLEASE D"/>
    <property type="match status" value="1"/>
</dbReference>
<organism evidence="1 2">
    <name type="scientific">Cytospora mali</name>
    <name type="common">Apple Valsa canker fungus</name>
    <name type="synonym">Valsa mali</name>
    <dbReference type="NCBI Taxonomy" id="578113"/>
    <lineage>
        <taxon>Eukaryota</taxon>
        <taxon>Fungi</taxon>
        <taxon>Dikarya</taxon>
        <taxon>Ascomycota</taxon>
        <taxon>Pezizomycotina</taxon>
        <taxon>Sordariomycetes</taxon>
        <taxon>Sordariomycetidae</taxon>
        <taxon>Diaporthales</taxon>
        <taxon>Cytosporaceae</taxon>
        <taxon>Cytospora</taxon>
    </lineage>
</organism>
<evidence type="ECO:0008006" key="3">
    <source>
        <dbReference type="Google" id="ProtNLM"/>
    </source>
</evidence>
<name>A0A194VDI4_CYTMA</name>
<dbReference type="OrthoDB" id="26838at2759"/>